<evidence type="ECO:0000313" key="1">
    <source>
        <dbReference type="EMBL" id="BDM67185.1"/>
    </source>
</evidence>
<dbReference type="EMBL" id="AP026073">
    <property type="protein sequence ID" value="BDM67185.1"/>
    <property type="molecule type" value="Genomic_DNA"/>
</dbReference>
<proteinExistence type="predicted"/>
<gene>
    <name evidence="1" type="ORF">HEK616_06720</name>
</gene>
<sequence>MSDHPVSPALLDAGRRVHVAPDRSYATVGDRRIEAETTRELRRLLSDALYHELHAGLSLGEDPLPFRLRDAAFEEHLAQAVPHRQTTLRGLVRAVGVDTHVIELGGVRVRVPADKIHANDTVTPGGVVGVLNTSLRPALSPGFFLVEGTRPHRSADLLRVYLHITEWAAAADIWHTALGHLEANGVTYRAKVVSSKLLYPRRDALVVYLDQQDRHAAQGLAETVGDLPGIGTETSAFTHQLRPGVATAWEPRDPSPGMDGLSFGQHRSSVLAKALVETADATETFADVLHGFLLDANVDPADPSRNADSPDA</sequence>
<accession>A0ABM7ZLB8</accession>
<organism evidence="1 2">
    <name type="scientific">Streptomyces nigrescens</name>
    <dbReference type="NCBI Taxonomy" id="1920"/>
    <lineage>
        <taxon>Bacteria</taxon>
        <taxon>Bacillati</taxon>
        <taxon>Actinomycetota</taxon>
        <taxon>Actinomycetes</taxon>
        <taxon>Kitasatosporales</taxon>
        <taxon>Streptomycetaceae</taxon>
        <taxon>Streptomyces</taxon>
    </lineage>
</organism>
<name>A0ABM7ZLB8_STRNI</name>
<keyword evidence="2" id="KW-1185">Reference proteome</keyword>
<dbReference type="Pfam" id="PF17914">
    <property type="entry name" value="HopA1"/>
    <property type="match status" value="1"/>
</dbReference>
<dbReference type="Proteomes" id="UP001059597">
    <property type="component" value="Chromosome"/>
</dbReference>
<dbReference type="RefSeq" id="WP_261951388.1">
    <property type="nucleotide sequence ID" value="NZ_AP026073.1"/>
</dbReference>
<protein>
    <submittedName>
        <fullName evidence="1">Uncharacterized protein</fullName>
    </submittedName>
</protein>
<dbReference type="InterPro" id="IPR040871">
    <property type="entry name" value="HopA1"/>
</dbReference>
<evidence type="ECO:0000313" key="2">
    <source>
        <dbReference type="Proteomes" id="UP001059597"/>
    </source>
</evidence>
<reference evidence="1" key="1">
    <citation type="submission" date="2022-06" db="EMBL/GenBank/DDBJ databases">
        <title>Complete genome sequence of Streptomyces nigrescens HEK616.</title>
        <authorList>
            <person name="Asamizu S."/>
            <person name="Onaka H."/>
        </authorList>
    </citation>
    <scope>NUCLEOTIDE SEQUENCE</scope>
    <source>
        <strain evidence="1">HEK616</strain>
    </source>
</reference>